<dbReference type="InterPro" id="IPR000859">
    <property type="entry name" value="CUB_dom"/>
</dbReference>
<keyword evidence="3" id="KW-0812">Transmembrane</keyword>
<evidence type="ECO:0000256" key="2">
    <source>
        <dbReference type="PROSITE-ProRule" id="PRU00059"/>
    </source>
</evidence>
<dbReference type="PANTHER" id="PTHR47537:SF2">
    <property type="entry name" value="CUBILIN"/>
    <property type="match status" value="1"/>
</dbReference>
<evidence type="ECO:0000256" key="1">
    <source>
        <dbReference type="ARBA" id="ARBA00023157"/>
    </source>
</evidence>
<dbReference type="FunFam" id="2.60.120.290:FF:000058">
    <property type="entry name" value="CUB domaincontaining protein"/>
    <property type="match status" value="1"/>
</dbReference>
<protein>
    <recommendedName>
        <fullName evidence="4">CUB domain-containing protein</fullName>
    </recommendedName>
</protein>
<evidence type="ECO:0000313" key="6">
    <source>
        <dbReference type="Proteomes" id="UP001314205"/>
    </source>
</evidence>
<dbReference type="PROSITE" id="PS01180">
    <property type="entry name" value="CUB"/>
    <property type="match status" value="2"/>
</dbReference>
<reference evidence="5 6" key="1">
    <citation type="submission" date="2023-11" db="EMBL/GenBank/DDBJ databases">
        <authorList>
            <person name="Hedman E."/>
            <person name="Englund M."/>
            <person name="Stromberg M."/>
            <person name="Nyberg Akerstrom W."/>
            <person name="Nylinder S."/>
            <person name="Jareborg N."/>
            <person name="Kallberg Y."/>
            <person name="Kronander E."/>
        </authorList>
    </citation>
    <scope>NUCLEOTIDE SEQUENCE [LARGE SCALE GENOMIC DNA]</scope>
</reference>
<comment type="caution">
    <text evidence="2">Lacks conserved residue(s) required for the propagation of feature annotation.</text>
</comment>
<feature type="domain" description="CUB" evidence="4">
    <location>
        <begin position="76"/>
        <end position="197"/>
    </location>
</feature>
<dbReference type="CDD" id="cd00041">
    <property type="entry name" value="CUB"/>
    <property type="match status" value="2"/>
</dbReference>
<accession>A0AAV1K8T0</accession>
<dbReference type="SUPFAM" id="SSF49854">
    <property type="entry name" value="Spermadhesin, CUB domain"/>
    <property type="match status" value="2"/>
</dbReference>
<dbReference type="InterPro" id="IPR053207">
    <property type="entry name" value="Non-NMDA_GluR_Accessory"/>
</dbReference>
<dbReference type="Gene3D" id="2.60.120.290">
    <property type="entry name" value="Spermadhesin, CUB domain"/>
    <property type="match status" value="2"/>
</dbReference>
<name>A0AAV1K8T0_9NEOP</name>
<gene>
    <name evidence="5" type="ORF">PARMNEM_LOCUS1446</name>
</gene>
<keyword evidence="6" id="KW-1185">Reference proteome</keyword>
<feature type="transmembrane region" description="Helical" evidence="3">
    <location>
        <begin position="347"/>
        <end position="369"/>
    </location>
</feature>
<keyword evidence="3" id="KW-1133">Transmembrane helix</keyword>
<sequence>MKLLKKCLNDQMPFTIFNSILITRKTANNTAKETTFIFIQYRTDCLFLRLKKADVTNGHAHYVYTDQLGYLCSSSCHQEFSSDGAKHGTLTSPHYPLAYPPNTHCHYEFFGRGKERVRLLFHDFYLHKPADGSLDCANVDLLQAFVNVDGRLEKVETFCGTDLPKPVMSNGPKLMLEFRGIHSSRHSRGFKISYSFVENFGITTGRQLKEFPCAFVYNSSESRNGTFASPNWPGPYPRDTECTYFFHGSQTEKVHLHFTNFGVEGVLPCEAISGSDYVEFSNYMTEDSRFGRYCGQMKEFHVESDRDFFKVTFRSNDRLDGMGFKAMYQFLEVTDEYRAPLQDRASFSASILGGLILVAAIATQLHGLYH</sequence>
<evidence type="ECO:0000259" key="4">
    <source>
        <dbReference type="PROSITE" id="PS01180"/>
    </source>
</evidence>
<keyword evidence="1" id="KW-1015">Disulfide bond</keyword>
<evidence type="ECO:0000313" key="5">
    <source>
        <dbReference type="EMBL" id="CAK1579515.1"/>
    </source>
</evidence>
<proteinExistence type="predicted"/>
<comment type="caution">
    <text evidence="5">The sequence shown here is derived from an EMBL/GenBank/DDBJ whole genome shotgun (WGS) entry which is preliminary data.</text>
</comment>
<dbReference type="InterPro" id="IPR035914">
    <property type="entry name" value="Sperma_CUB_dom_sf"/>
</dbReference>
<feature type="domain" description="CUB" evidence="4">
    <location>
        <begin position="213"/>
        <end position="331"/>
    </location>
</feature>
<evidence type="ECO:0000256" key="3">
    <source>
        <dbReference type="SAM" id="Phobius"/>
    </source>
</evidence>
<dbReference type="Proteomes" id="UP001314205">
    <property type="component" value="Unassembled WGS sequence"/>
</dbReference>
<dbReference type="PANTHER" id="PTHR47537">
    <property type="entry name" value="CUBILIN"/>
    <property type="match status" value="1"/>
</dbReference>
<dbReference type="SMART" id="SM00042">
    <property type="entry name" value="CUB"/>
    <property type="match status" value="2"/>
</dbReference>
<dbReference type="Pfam" id="PF00431">
    <property type="entry name" value="CUB"/>
    <property type="match status" value="2"/>
</dbReference>
<dbReference type="EMBL" id="CAVLGL010000002">
    <property type="protein sequence ID" value="CAK1579515.1"/>
    <property type="molecule type" value="Genomic_DNA"/>
</dbReference>
<dbReference type="AlphaFoldDB" id="A0AAV1K8T0"/>
<dbReference type="GO" id="GO:0005886">
    <property type="term" value="C:plasma membrane"/>
    <property type="evidence" value="ECO:0007669"/>
    <property type="project" value="TreeGrafter"/>
</dbReference>
<keyword evidence="3" id="KW-0472">Membrane</keyword>
<organism evidence="5 6">
    <name type="scientific">Parnassius mnemosyne</name>
    <name type="common">clouded apollo</name>
    <dbReference type="NCBI Taxonomy" id="213953"/>
    <lineage>
        <taxon>Eukaryota</taxon>
        <taxon>Metazoa</taxon>
        <taxon>Ecdysozoa</taxon>
        <taxon>Arthropoda</taxon>
        <taxon>Hexapoda</taxon>
        <taxon>Insecta</taxon>
        <taxon>Pterygota</taxon>
        <taxon>Neoptera</taxon>
        <taxon>Endopterygota</taxon>
        <taxon>Lepidoptera</taxon>
        <taxon>Glossata</taxon>
        <taxon>Ditrysia</taxon>
        <taxon>Papilionoidea</taxon>
        <taxon>Papilionidae</taxon>
        <taxon>Parnassiinae</taxon>
        <taxon>Parnassini</taxon>
        <taxon>Parnassius</taxon>
        <taxon>Driopa</taxon>
    </lineage>
</organism>